<evidence type="ECO:0000313" key="3">
    <source>
        <dbReference type="EMBL" id="RCX11023.1"/>
    </source>
</evidence>
<dbReference type="RefSeq" id="WP_114482581.1">
    <property type="nucleotide sequence ID" value="NZ_QPJU01000002.1"/>
</dbReference>
<dbReference type="InterPro" id="IPR036259">
    <property type="entry name" value="MFS_trans_sf"/>
</dbReference>
<feature type="transmembrane region" description="Helical" evidence="2">
    <location>
        <begin position="87"/>
        <end position="112"/>
    </location>
</feature>
<dbReference type="GO" id="GO:0005886">
    <property type="term" value="C:plasma membrane"/>
    <property type="evidence" value="ECO:0007669"/>
    <property type="project" value="TreeGrafter"/>
</dbReference>
<protein>
    <submittedName>
        <fullName evidence="3">Na+/melibiose symporter-like transporter</fullName>
    </submittedName>
</protein>
<dbReference type="PANTHER" id="PTHR11328">
    <property type="entry name" value="MAJOR FACILITATOR SUPERFAMILY DOMAIN-CONTAINING PROTEIN"/>
    <property type="match status" value="1"/>
</dbReference>
<feature type="transmembrane region" description="Helical" evidence="2">
    <location>
        <begin position="406"/>
        <end position="427"/>
    </location>
</feature>
<dbReference type="EMBL" id="QPJU01000002">
    <property type="protein sequence ID" value="RCX11023.1"/>
    <property type="molecule type" value="Genomic_DNA"/>
</dbReference>
<dbReference type="GO" id="GO:0015293">
    <property type="term" value="F:symporter activity"/>
    <property type="evidence" value="ECO:0007669"/>
    <property type="project" value="InterPro"/>
</dbReference>
<feature type="transmembrane region" description="Helical" evidence="2">
    <location>
        <begin position="363"/>
        <end position="386"/>
    </location>
</feature>
<comment type="similarity">
    <text evidence="1">Belongs to the sodium:galactoside symporter (TC 2.A.2) family.</text>
</comment>
<gene>
    <name evidence="3" type="ORF">DFR45_102425</name>
</gene>
<proteinExistence type="inferred from homology"/>
<keyword evidence="2" id="KW-1133">Transmembrane helix</keyword>
<reference evidence="3 4" key="1">
    <citation type="submission" date="2018-07" db="EMBL/GenBank/DDBJ databases">
        <title>Genomic Encyclopedia of Type Strains, Phase IV (KMG-IV): sequencing the most valuable type-strain genomes for metagenomic binning, comparative biology and taxonomic classification.</title>
        <authorList>
            <person name="Goeker M."/>
        </authorList>
    </citation>
    <scope>NUCLEOTIDE SEQUENCE [LARGE SCALE GENOMIC DNA]</scope>
    <source>
        <strain evidence="3 4">DSM 100911</strain>
    </source>
</reference>
<feature type="transmembrane region" description="Helical" evidence="2">
    <location>
        <begin position="324"/>
        <end position="351"/>
    </location>
</feature>
<feature type="transmembrane region" description="Helical" evidence="2">
    <location>
        <begin position="235"/>
        <end position="256"/>
    </location>
</feature>
<feature type="transmembrane region" description="Helical" evidence="2">
    <location>
        <begin position="183"/>
        <end position="201"/>
    </location>
</feature>
<dbReference type="InterPro" id="IPR039672">
    <property type="entry name" value="MFS_2"/>
</dbReference>
<evidence type="ECO:0000256" key="2">
    <source>
        <dbReference type="SAM" id="Phobius"/>
    </source>
</evidence>
<dbReference type="Gene3D" id="1.20.1250.20">
    <property type="entry name" value="MFS general substrate transporter like domains"/>
    <property type="match status" value="2"/>
</dbReference>
<feature type="transmembrane region" description="Helical" evidence="2">
    <location>
        <begin position="118"/>
        <end position="139"/>
    </location>
</feature>
<feature type="transmembrane region" description="Helical" evidence="2">
    <location>
        <begin position="21"/>
        <end position="40"/>
    </location>
</feature>
<keyword evidence="2" id="KW-0812">Transmembrane</keyword>
<keyword evidence="4" id="KW-1185">Reference proteome</keyword>
<evidence type="ECO:0000313" key="4">
    <source>
        <dbReference type="Proteomes" id="UP000252174"/>
    </source>
</evidence>
<sequence length="444" mass="46950">MNAAPPPHPFAARAAVHWRAGLRYGLLGLPLAFAALPMYVVLPHRYAQQHGLALASIGVLLMVVRLCDALVEPLLGRWCDQLYARSLHTVLGIAGGAAALLALGLTALYFPLPTDPRGLWVWMFAGLAVTSVAHSQLTLAHQAWGVRLGGDAVQRSRIVAWREGHALVGVVAASALALTWGPAGMLGVFGLALAGGYLLWWQAPRPAPLGGAPAAPAAPRASVWRPLHDARMRRLLLVFLCNGTASAIPAALMLFFAQDVLRAREDEVALFLALYFVCAALGLPLWLRLVGRWGLARSWLAAMLLAVACFGWTAALGAGQTLSFAVVCALTGVAFGADLALPSAMLAGLVARAGAVGHTEGAYLGWWSLTTKFNLALAAGGALPLLQWWGYTPGSTEALALQPLRWTYALLPCALKLLAAALLYLLCIRPTPRTPRHATKGALP</sequence>
<dbReference type="GO" id="GO:0008643">
    <property type="term" value="P:carbohydrate transport"/>
    <property type="evidence" value="ECO:0007669"/>
    <property type="project" value="InterPro"/>
</dbReference>
<feature type="transmembrane region" description="Helical" evidence="2">
    <location>
        <begin position="268"/>
        <end position="287"/>
    </location>
</feature>
<dbReference type="OrthoDB" id="181905at2"/>
<accession>A0A369APQ1</accession>
<feature type="transmembrane region" description="Helical" evidence="2">
    <location>
        <begin position="52"/>
        <end position="75"/>
    </location>
</feature>
<dbReference type="SUPFAM" id="SSF103473">
    <property type="entry name" value="MFS general substrate transporter"/>
    <property type="match status" value="1"/>
</dbReference>
<dbReference type="Proteomes" id="UP000252174">
    <property type="component" value="Unassembled WGS sequence"/>
</dbReference>
<name>A0A369APQ1_9BURK</name>
<evidence type="ECO:0000256" key="1">
    <source>
        <dbReference type="ARBA" id="ARBA00009617"/>
    </source>
</evidence>
<organism evidence="3 4">
    <name type="scientific">Extensimonas vulgaris</name>
    <dbReference type="NCBI Taxonomy" id="1031594"/>
    <lineage>
        <taxon>Bacteria</taxon>
        <taxon>Pseudomonadati</taxon>
        <taxon>Pseudomonadota</taxon>
        <taxon>Betaproteobacteria</taxon>
        <taxon>Burkholderiales</taxon>
        <taxon>Comamonadaceae</taxon>
        <taxon>Extensimonas</taxon>
    </lineage>
</organism>
<dbReference type="AlphaFoldDB" id="A0A369APQ1"/>
<dbReference type="PANTHER" id="PTHR11328:SF24">
    <property type="entry name" value="MAJOR FACILITATOR SUPERFAMILY (MFS) PROFILE DOMAIN-CONTAINING PROTEIN"/>
    <property type="match status" value="1"/>
</dbReference>
<dbReference type="Pfam" id="PF13347">
    <property type="entry name" value="MFS_2"/>
    <property type="match status" value="1"/>
</dbReference>
<feature type="transmembrane region" description="Helical" evidence="2">
    <location>
        <begin position="299"/>
        <end position="318"/>
    </location>
</feature>
<keyword evidence="2" id="KW-0472">Membrane</keyword>
<comment type="caution">
    <text evidence="3">The sequence shown here is derived from an EMBL/GenBank/DDBJ whole genome shotgun (WGS) entry which is preliminary data.</text>
</comment>